<feature type="compositionally biased region" description="Low complexity" evidence="3">
    <location>
        <begin position="1"/>
        <end position="18"/>
    </location>
</feature>
<evidence type="ECO:0000259" key="5">
    <source>
        <dbReference type="PROSITE" id="PS50212"/>
    </source>
</evidence>
<dbReference type="VEuPathDB" id="FungiDB:BTJ68_03772"/>
<dbReference type="PROSITE" id="PS50212">
    <property type="entry name" value="RASGEF_NTER"/>
    <property type="match status" value="1"/>
</dbReference>
<dbReference type="SUPFAM" id="SSF52540">
    <property type="entry name" value="P-loop containing nucleoside triphosphate hydrolases"/>
    <property type="match status" value="1"/>
</dbReference>
<feature type="compositionally biased region" description="Basic and acidic residues" evidence="3">
    <location>
        <begin position="56"/>
        <end position="77"/>
    </location>
</feature>
<reference evidence="6 7" key="1">
    <citation type="journal article" date="2018" name="BMC Genomics">
        <title>Genomic evidence for intraspecific hybridization in a clonal and extremely halotolerant yeast.</title>
        <authorList>
            <person name="Gostincar C."/>
            <person name="Stajich J.E."/>
            <person name="Zupancic J."/>
            <person name="Zalar P."/>
            <person name="Gunde-Cimerman N."/>
        </authorList>
    </citation>
    <scope>NUCLEOTIDE SEQUENCE [LARGE SCALE GENOMIC DNA]</scope>
    <source>
        <strain evidence="6 7">EXF-2682</strain>
    </source>
</reference>
<evidence type="ECO:0000313" key="6">
    <source>
        <dbReference type="EMBL" id="RMY76766.1"/>
    </source>
</evidence>
<feature type="region of interest" description="Disordered" evidence="3">
    <location>
        <begin position="440"/>
        <end position="459"/>
    </location>
</feature>
<evidence type="ECO:0000256" key="2">
    <source>
        <dbReference type="PROSITE-ProRule" id="PRU00168"/>
    </source>
</evidence>
<evidence type="ECO:0000259" key="4">
    <source>
        <dbReference type="PROSITE" id="PS50009"/>
    </source>
</evidence>
<dbReference type="Gene3D" id="1.20.870.10">
    <property type="entry name" value="Son of sevenless (SoS) protein Chain: S domain 1"/>
    <property type="match status" value="1"/>
</dbReference>
<dbReference type="PANTHER" id="PTHR23113:SF348">
    <property type="entry name" value="GUANYL-NUCLEOTIDE EXCHANGE FACTOR RASGEF, PUTATIVE (AFU_ORTHOLOGUE AFUA_1G04700)-RELATED"/>
    <property type="match status" value="1"/>
</dbReference>
<accession>A0A3M7EKT3</accession>
<dbReference type="CDD" id="cd00882">
    <property type="entry name" value="Ras_like_GTPase"/>
    <property type="match status" value="1"/>
</dbReference>
<dbReference type="EMBL" id="QWIP01000034">
    <property type="protein sequence ID" value="RMY76766.1"/>
    <property type="molecule type" value="Genomic_DNA"/>
</dbReference>
<feature type="region of interest" description="Disordered" evidence="3">
    <location>
        <begin position="941"/>
        <end position="960"/>
    </location>
</feature>
<evidence type="ECO:0008006" key="8">
    <source>
        <dbReference type="Google" id="ProtNLM"/>
    </source>
</evidence>
<feature type="domain" description="Ras-GEF" evidence="4">
    <location>
        <begin position="704"/>
        <end position="944"/>
    </location>
</feature>
<evidence type="ECO:0000256" key="3">
    <source>
        <dbReference type="SAM" id="MobiDB-lite"/>
    </source>
</evidence>
<dbReference type="Proteomes" id="UP000269276">
    <property type="component" value="Unassembled WGS sequence"/>
</dbReference>
<dbReference type="PANTHER" id="PTHR23113">
    <property type="entry name" value="GUANINE NUCLEOTIDE EXCHANGE FACTOR"/>
    <property type="match status" value="1"/>
</dbReference>
<dbReference type="InterPro" id="IPR027417">
    <property type="entry name" value="P-loop_NTPase"/>
</dbReference>
<dbReference type="PROSITE" id="PS50009">
    <property type="entry name" value="RASGEF_CAT"/>
    <property type="match status" value="1"/>
</dbReference>
<feature type="compositionally biased region" description="Polar residues" evidence="3">
    <location>
        <begin position="441"/>
        <end position="457"/>
    </location>
</feature>
<dbReference type="Gene3D" id="3.40.50.300">
    <property type="entry name" value="P-loop containing nucleotide triphosphate hydrolases"/>
    <property type="match status" value="1"/>
</dbReference>
<keyword evidence="1 2" id="KW-0344">Guanine-nucleotide releasing factor</keyword>
<dbReference type="CDD" id="cd06224">
    <property type="entry name" value="REM"/>
    <property type="match status" value="1"/>
</dbReference>
<dbReference type="InterPro" id="IPR001895">
    <property type="entry name" value="RASGEF_cat_dom"/>
</dbReference>
<dbReference type="GO" id="GO:0007265">
    <property type="term" value="P:Ras protein signal transduction"/>
    <property type="evidence" value="ECO:0007669"/>
    <property type="project" value="TreeGrafter"/>
</dbReference>
<protein>
    <recommendedName>
        <fullName evidence="8">Ras-GEF domain-containing protein</fullName>
    </recommendedName>
</protein>
<dbReference type="AlphaFoldDB" id="A0A3M7EKT3"/>
<comment type="caution">
    <text evidence="6">The sequence shown here is derived from an EMBL/GenBank/DDBJ whole genome shotgun (WGS) entry which is preliminary data.</text>
</comment>
<feature type="compositionally biased region" description="Polar residues" evidence="3">
    <location>
        <begin position="80"/>
        <end position="96"/>
    </location>
</feature>
<feature type="compositionally biased region" description="Acidic residues" evidence="3">
    <location>
        <begin position="125"/>
        <end position="137"/>
    </location>
</feature>
<dbReference type="GO" id="GO:0005085">
    <property type="term" value="F:guanyl-nucleotide exchange factor activity"/>
    <property type="evidence" value="ECO:0007669"/>
    <property type="project" value="UniProtKB-KW"/>
</dbReference>
<dbReference type="Pfam" id="PF00617">
    <property type="entry name" value="RasGEF"/>
    <property type="match status" value="1"/>
</dbReference>
<dbReference type="OrthoDB" id="28357at2759"/>
<dbReference type="Pfam" id="PF00618">
    <property type="entry name" value="RasGEF_N"/>
    <property type="match status" value="1"/>
</dbReference>
<dbReference type="InterPro" id="IPR036964">
    <property type="entry name" value="RASGEF_cat_dom_sf"/>
</dbReference>
<dbReference type="InterPro" id="IPR008937">
    <property type="entry name" value="Ras-like_GEF"/>
</dbReference>
<name>A0A3M7EKT3_HORWE</name>
<dbReference type="SMART" id="SM00147">
    <property type="entry name" value="RasGEF"/>
    <property type="match status" value="1"/>
</dbReference>
<sequence length="960" mass="105634">MIREGNGAAQVGASGSGSTRTALHRSGNNIIMPTSTAAHEARRSSKSGPSAGYENKAYERREKSKSSQYHGAREPGSRRGSVQPTQEGRVPGSTTRPRLKDRTNSAPIVEGRQSQGRDKDRDGEDSQDEGTDAEETDAAQPAMGGAMDEDEVAGVVAEPLTEINIAVIGAEGVGKSTFVQRALDLPHLPDSPAAERKLPVDDGEYLVRLLELPIDDVYVDDDDTVGWPDTIGDKMLPRIDGAITLYDVQDKDSFADIPEVLSESSHPFVCRFTNDLLIVMWQTAAIRKASIPSLLVSAKCDMPTADRELDPSMVEQKARRSINGVGTLQSSRSSIDEHKKAMSVLLRNIIFGTQDGDEGQGRSSMRRRTQSNAVRPVSPRPLGGLGHARASSEYTGSIHKDLKHARHDSSIAALGKSDTLQVPGESYDDIPRSFLFEESGSDNGSALSQRSSVSMDATPQAIASAPRTSILAENGATWDELVDRLLAQPASKADSKFSGIFLALYRKFAAPGKLLEAIVERFDALERDTVMQQIMKTIAQLRFLTVLEQWIGQYPGDFAHPRTKRRMQTFAGKIAQVKIFTVAAKEISGHLELVQEDDDTDWACNDKEREASGSRESSASRSSSLIDDPNFGFMDALSGSTLLDDKSTTATIGDETIRSTSGISISSSQIMAHAEAAQKAAQLLQPAQRQQLSKIQWRALEAQPDDLIAKELTRMDWVMFSSIRPRDLVRQVSMSEKARCKSLIHVNRMIEHFNQVAAWVKNYVLFRDKPKHRAIMLEKMMRIGRKLREMNNYNALGAIIAGIKSSCVQRLAATRELISPQVGKDYARLELLMGSSKSHAAYRLAWENTSTERIPYLPLHLRDLASAERGSSTYLGASERGRVNWKKFEIMGEVVVSMQRAQGSPYKGLGGSRGELPIRELVLDVKLEKDEEILYDRSIQLEPSPGTAGASEKFKQFFKR</sequence>
<feature type="region of interest" description="Disordered" evidence="3">
    <location>
        <begin position="1"/>
        <end position="147"/>
    </location>
</feature>
<evidence type="ECO:0000256" key="1">
    <source>
        <dbReference type="ARBA" id="ARBA00022658"/>
    </source>
</evidence>
<evidence type="ECO:0000313" key="7">
    <source>
        <dbReference type="Proteomes" id="UP000269276"/>
    </source>
</evidence>
<feature type="domain" description="N-terminal Ras-GEF" evidence="5">
    <location>
        <begin position="469"/>
        <end position="595"/>
    </location>
</feature>
<feature type="compositionally biased region" description="Basic and acidic residues" evidence="3">
    <location>
        <begin position="115"/>
        <end position="124"/>
    </location>
</feature>
<feature type="compositionally biased region" description="Polar residues" evidence="3">
    <location>
        <begin position="26"/>
        <end position="37"/>
    </location>
</feature>
<feature type="region of interest" description="Disordered" evidence="3">
    <location>
        <begin position="355"/>
        <end position="391"/>
    </location>
</feature>
<dbReference type="InterPro" id="IPR000651">
    <property type="entry name" value="Ras-like_Gua-exchang_fac_N"/>
</dbReference>
<dbReference type="Gene3D" id="1.10.840.10">
    <property type="entry name" value="Ras guanine-nucleotide exchange factors catalytic domain"/>
    <property type="match status" value="1"/>
</dbReference>
<dbReference type="GO" id="GO:0005886">
    <property type="term" value="C:plasma membrane"/>
    <property type="evidence" value="ECO:0007669"/>
    <property type="project" value="TreeGrafter"/>
</dbReference>
<dbReference type="SUPFAM" id="SSF48366">
    <property type="entry name" value="Ras GEF"/>
    <property type="match status" value="1"/>
</dbReference>
<dbReference type="InterPro" id="IPR023578">
    <property type="entry name" value="Ras_GEF_dom_sf"/>
</dbReference>
<proteinExistence type="predicted"/>
<organism evidence="6 7">
    <name type="scientific">Hortaea werneckii</name>
    <name type="common">Black yeast</name>
    <name type="synonym">Cladosporium werneckii</name>
    <dbReference type="NCBI Taxonomy" id="91943"/>
    <lineage>
        <taxon>Eukaryota</taxon>
        <taxon>Fungi</taxon>
        <taxon>Dikarya</taxon>
        <taxon>Ascomycota</taxon>
        <taxon>Pezizomycotina</taxon>
        <taxon>Dothideomycetes</taxon>
        <taxon>Dothideomycetidae</taxon>
        <taxon>Mycosphaerellales</taxon>
        <taxon>Teratosphaeriaceae</taxon>
        <taxon>Hortaea</taxon>
    </lineage>
</organism>
<gene>
    <name evidence="6" type="ORF">D0863_01758</name>
</gene>